<evidence type="ECO:0000256" key="1">
    <source>
        <dbReference type="SAM" id="Phobius"/>
    </source>
</evidence>
<feature type="transmembrane region" description="Helical" evidence="1">
    <location>
        <begin position="12"/>
        <end position="29"/>
    </location>
</feature>
<keyword evidence="1" id="KW-1133">Transmembrane helix</keyword>
<dbReference type="Proteomes" id="UP001163550">
    <property type="component" value="Chromosome"/>
</dbReference>
<accession>A0ABY6HKL6</accession>
<evidence type="ECO:0008006" key="4">
    <source>
        <dbReference type="Google" id="ProtNLM"/>
    </source>
</evidence>
<keyword evidence="3" id="KW-1185">Reference proteome</keyword>
<evidence type="ECO:0000313" key="2">
    <source>
        <dbReference type="EMBL" id="UYO64419.1"/>
    </source>
</evidence>
<name>A0ABY6HKL6_9FIRM</name>
<evidence type="ECO:0000313" key="3">
    <source>
        <dbReference type="Proteomes" id="UP001163550"/>
    </source>
</evidence>
<sequence>MKVKTDPGSMTPYVIVFVLVFMMVMAAVWEYQRIYSVLAQVDQSVISAVEGVAQENWDEIYQGVREGYAGAYTKDKLIDNWKEMECYHKSAVPNCKEMR</sequence>
<keyword evidence="1" id="KW-0472">Membrane</keyword>
<keyword evidence="1" id="KW-0812">Transmembrane</keyword>
<organism evidence="2 3">
    <name type="scientific">Acetobacterium wieringae</name>
    <dbReference type="NCBI Taxonomy" id="52694"/>
    <lineage>
        <taxon>Bacteria</taxon>
        <taxon>Bacillati</taxon>
        <taxon>Bacillota</taxon>
        <taxon>Clostridia</taxon>
        <taxon>Eubacteriales</taxon>
        <taxon>Eubacteriaceae</taxon>
        <taxon>Acetobacterium</taxon>
    </lineage>
</organism>
<dbReference type="EMBL" id="CP087994">
    <property type="protein sequence ID" value="UYO64419.1"/>
    <property type="molecule type" value="Genomic_DNA"/>
</dbReference>
<protein>
    <recommendedName>
        <fullName evidence="4">Flp pilus-assembly TadG-like N-terminal domain-containing protein</fullName>
    </recommendedName>
</protein>
<gene>
    <name evidence="2" type="ORF">LNN31_08350</name>
</gene>
<dbReference type="RefSeq" id="WP_228880169.1">
    <property type="nucleotide sequence ID" value="NZ_CABIIK010000020.1"/>
</dbReference>
<reference evidence="2" key="1">
    <citation type="submission" date="2021-11" db="EMBL/GenBank/DDBJ databases">
        <title>Isoprene-degrading acetogen.</title>
        <authorList>
            <person name="Yang Y."/>
            <person name="Jin H."/>
            <person name="Yan J."/>
        </authorList>
    </citation>
    <scope>NUCLEOTIDE SEQUENCE</scope>
    <source>
        <strain evidence="2">Berkeley</strain>
    </source>
</reference>
<proteinExistence type="predicted"/>